<gene>
    <name evidence="1" type="ORF">DYBT9623_00946</name>
</gene>
<reference evidence="1 2" key="1">
    <citation type="submission" date="2021-04" db="EMBL/GenBank/DDBJ databases">
        <authorList>
            <person name="Rodrigo-Torres L."/>
            <person name="Arahal R. D."/>
            <person name="Lucena T."/>
        </authorList>
    </citation>
    <scope>NUCLEOTIDE SEQUENCE [LARGE SCALE GENOMIC DNA]</scope>
    <source>
        <strain evidence="1 2">CECT 9623</strain>
    </source>
</reference>
<accession>A0ABM8UL61</accession>
<keyword evidence="2" id="KW-1185">Reference proteome</keyword>
<sequence length="42" mass="4987">MDYQIAPLGNYLRRESELTELFKEVNSGFKFSSKSSYYDPFQ</sequence>
<comment type="caution">
    <text evidence="1">The sequence shown here is derived from an EMBL/GenBank/DDBJ whole genome shotgun (WGS) entry which is preliminary data.</text>
</comment>
<organism evidence="1 2">
    <name type="scientific">Dyadobacter linearis</name>
    <dbReference type="NCBI Taxonomy" id="2823330"/>
    <lineage>
        <taxon>Bacteria</taxon>
        <taxon>Pseudomonadati</taxon>
        <taxon>Bacteroidota</taxon>
        <taxon>Cytophagia</taxon>
        <taxon>Cytophagales</taxon>
        <taxon>Spirosomataceae</taxon>
        <taxon>Dyadobacter</taxon>
    </lineage>
</organism>
<evidence type="ECO:0000313" key="1">
    <source>
        <dbReference type="EMBL" id="CAG5068217.1"/>
    </source>
</evidence>
<protein>
    <submittedName>
        <fullName evidence="1">Uncharacterized protein</fullName>
    </submittedName>
</protein>
<dbReference type="Proteomes" id="UP000679725">
    <property type="component" value="Unassembled WGS sequence"/>
</dbReference>
<evidence type="ECO:0000313" key="2">
    <source>
        <dbReference type="Proteomes" id="UP000679725"/>
    </source>
</evidence>
<proteinExistence type="predicted"/>
<name>A0ABM8UL61_9BACT</name>
<dbReference type="EMBL" id="CAJRAU010000001">
    <property type="protein sequence ID" value="CAG5068217.1"/>
    <property type="molecule type" value="Genomic_DNA"/>
</dbReference>